<comment type="caution">
    <text evidence="3">The sequence shown here is derived from an EMBL/GenBank/DDBJ whole genome shotgun (WGS) entry which is preliminary data.</text>
</comment>
<dbReference type="NCBIfam" id="NF033634">
    <property type="entry name" value="SLATT_1"/>
    <property type="match status" value="1"/>
</dbReference>
<keyword evidence="1" id="KW-0812">Transmembrane</keyword>
<protein>
    <recommendedName>
        <fullName evidence="2">SMODS and SLOG-associating 2TM effector domain-containing protein</fullName>
    </recommendedName>
</protein>
<gene>
    <name evidence="3" type="ORF">GGR28_003768</name>
</gene>
<dbReference type="Proteomes" id="UP000576209">
    <property type="component" value="Unassembled WGS sequence"/>
</dbReference>
<organism evidence="3 4">
    <name type="scientific">Neolewinella aquimaris</name>
    <dbReference type="NCBI Taxonomy" id="1835722"/>
    <lineage>
        <taxon>Bacteria</taxon>
        <taxon>Pseudomonadati</taxon>
        <taxon>Bacteroidota</taxon>
        <taxon>Saprospiria</taxon>
        <taxon>Saprospirales</taxon>
        <taxon>Lewinellaceae</taxon>
        <taxon>Neolewinella</taxon>
    </lineage>
</organism>
<keyword evidence="4" id="KW-1185">Reference proteome</keyword>
<name>A0A840E7I7_9BACT</name>
<feature type="transmembrane region" description="Helical" evidence="1">
    <location>
        <begin position="91"/>
        <end position="111"/>
    </location>
</feature>
<evidence type="ECO:0000259" key="2">
    <source>
        <dbReference type="Pfam" id="PF18181"/>
    </source>
</evidence>
<dbReference type="EMBL" id="JACIFF010000014">
    <property type="protein sequence ID" value="MBB4081121.1"/>
    <property type="molecule type" value="Genomic_DNA"/>
</dbReference>
<dbReference type="Pfam" id="PF18181">
    <property type="entry name" value="SLATT_1"/>
    <property type="match status" value="1"/>
</dbReference>
<dbReference type="AlphaFoldDB" id="A0A840E7I7"/>
<reference evidence="3 4" key="1">
    <citation type="submission" date="2020-08" db="EMBL/GenBank/DDBJ databases">
        <title>Genomic Encyclopedia of Type Strains, Phase IV (KMG-IV): sequencing the most valuable type-strain genomes for metagenomic binning, comparative biology and taxonomic classification.</title>
        <authorList>
            <person name="Goeker M."/>
        </authorList>
    </citation>
    <scope>NUCLEOTIDE SEQUENCE [LARGE SCALE GENOMIC DNA]</scope>
    <source>
        <strain evidence="3 4">DSM 105137</strain>
    </source>
</reference>
<feature type="transmembrane region" description="Helical" evidence="1">
    <location>
        <begin position="117"/>
        <end position="136"/>
    </location>
</feature>
<proteinExistence type="predicted"/>
<evidence type="ECO:0000313" key="4">
    <source>
        <dbReference type="Proteomes" id="UP000576209"/>
    </source>
</evidence>
<evidence type="ECO:0000256" key="1">
    <source>
        <dbReference type="SAM" id="Phobius"/>
    </source>
</evidence>
<keyword evidence="1" id="KW-0472">Membrane</keyword>
<feature type="domain" description="SMODS and SLOG-associating 2TM effector" evidence="2">
    <location>
        <begin position="65"/>
        <end position="187"/>
    </location>
</feature>
<keyword evidence="1" id="KW-1133">Transmembrane helix</keyword>
<accession>A0A840E7I7</accession>
<sequence>MTRSETFETGEGNVDKIFIDRITELKDEFNSLVPVMKNNLLSLPFITQKMKDVRDATLDERINHYRLYRIQDQINWYSRKAEFNRNLSNQYFWLLIISQALAIIASVYIIVQPKTNFNFVGLFTTIAASLLTWIQVKKYNELNTAYSTTNIELVKARDTMSTILDENAFAKFVLDAENAVSREHTTWLAQRR</sequence>
<dbReference type="InterPro" id="IPR040884">
    <property type="entry name" value="SLATT_1"/>
</dbReference>
<evidence type="ECO:0000313" key="3">
    <source>
        <dbReference type="EMBL" id="MBB4081121.1"/>
    </source>
</evidence>